<keyword evidence="5" id="KW-0472">Membrane</keyword>
<protein>
    <recommendedName>
        <fullName evidence="8">LemA family protein</fullName>
    </recommendedName>
</protein>
<dbReference type="GO" id="GO:0016020">
    <property type="term" value="C:membrane"/>
    <property type="evidence" value="ECO:0007669"/>
    <property type="project" value="UniProtKB-SubCell"/>
</dbReference>
<evidence type="ECO:0008006" key="8">
    <source>
        <dbReference type="Google" id="ProtNLM"/>
    </source>
</evidence>
<dbReference type="EMBL" id="MGES01000031">
    <property type="protein sequence ID" value="OGL88701.1"/>
    <property type="molecule type" value="Genomic_DNA"/>
</dbReference>
<dbReference type="Proteomes" id="UP000176678">
    <property type="component" value="Unassembled WGS sequence"/>
</dbReference>
<evidence type="ECO:0000313" key="6">
    <source>
        <dbReference type="EMBL" id="OGL88701.1"/>
    </source>
</evidence>
<dbReference type="SUPFAM" id="SSF140478">
    <property type="entry name" value="LemA-like"/>
    <property type="match status" value="1"/>
</dbReference>
<dbReference type="PANTHER" id="PTHR34478:SF2">
    <property type="entry name" value="MEMBRANE PROTEIN"/>
    <property type="match status" value="1"/>
</dbReference>
<dbReference type="Gene3D" id="1.20.1440.20">
    <property type="entry name" value="LemA-like domain"/>
    <property type="match status" value="1"/>
</dbReference>
<dbReference type="AlphaFoldDB" id="A0A1F7VE40"/>
<evidence type="ECO:0000256" key="2">
    <source>
        <dbReference type="ARBA" id="ARBA00008854"/>
    </source>
</evidence>
<dbReference type="InterPro" id="IPR023353">
    <property type="entry name" value="LemA-like_dom_sf"/>
</dbReference>
<organism evidence="6 7">
    <name type="scientific">Candidatus Uhrbacteria bacterium RIFCSPLOWO2_02_FULL_51_9</name>
    <dbReference type="NCBI Taxonomy" id="1802410"/>
    <lineage>
        <taxon>Bacteria</taxon>
        <taxon>Candidatus Uhriibacteriota</taxon>
    </lineage>
</organism>
<keyword evidence="4" id="KW-1133">Transmembrane helix</keyword>
<sequence>MAGQKSMIKWVIIGAVVLILVGGTWSTYNKLVTSNESIDGQWAQVQAQYQRRVDLIPGLVNATRGFFKQEQALYEKITQARAAYGSAKTPAEQVSTANVLESNLSRLLLIVESNPEIKSNQVVTNLMAELAGTENRISVERMRFNDSVRVYNVIVKRFPSNIIANIFSFDAREFFQAAEGADKAVPVNLDVN</sequence>
<dbReference type="InterPro" id="IPR007156">
    <property type="entry name" value="MamQ_LemA"/>
</dbReference>
<name>A0A1F7VE40_9BACT</name>
<accession>A0A1F7VE40</accession>
<evidence type="ECO:0000256" key="5">
    <source>
        <dbReference type="ARBA" id="ARBA00023136"/>
    </source>
</evidence>
<evidence type="ECO:0000313" key="7">
    <source>
        <dbReference type="Proteomes" id="UP000176678"/>
    </source>
</evidence>
<comment type="similarity">
    <text evidence="2">Belongs to the LemA family.</text>
</comment>
<reference evidence="6 7" key="1">
    <citation type="journal article" date="2016" name="Nat. Commun.">
        <title>Thousands of microbial genomes shed light on interconnected biogeochemical processes in an aquifer system.</title>
        <authorList>
            <person name="Anantharaman K."/>
            <person name="Brown C.T."/>
            <person name="Hug L.A."/>
            <person name="Sharon I."/>
            <person name="Castelle C.J."/>
            <person name="Probst A.J."/>
            <person name="Thomas B.C."/>
            <person name="Singh A."/>
            <person name="Wilkins M.J."/>
            <person name="Karaoz U."/>
            <person name="Brodie E.L."/>
            <person name="Williams K.H."/>
            <person name="Hubbard S.S."/>
            <person name="Banfield J.F."/>
        </authorList>
    </citation>
    <scope>NUCLEOTIDE SEQUENCE [LARGE SCALE GENOMIC DNA]</scope>
</reference>
<proteinExistence type="inferred from homology"/>
<dbReference type="PANTHER" id="PTHR34478">
    <property type="entry name" value="PROTEIN LEMA"/>
    <property type="match status" value="1"/>
</dbReference>
<comment type="subcellular location">
    <subcellularLocation>
        <location evidence="1">Membrane</location>
        <topology evidence="1">Single-pass membrane protein</topology>
    </subcellularLocation>
</comment>
<dbReference type="STRING" id="1802410.A3H75_00470"/>
<comment type="caution">
    <text evidence="6">The sequence shown here is derived from an EMBL/GenBank/DDBJ whole genome shotgun (WGS) entry which is preliminary data.</text>
</comment>
<evidence type="ECO:0000256" key="1">
    <source>
        <dbReference type="ARBA" id="ARBA00004167"/>
    </source>
</evidence>
<keyword evidence="3" id="KW-0812">Transmembrane</keyword>
<dbReference type="Pfam" id="PF04011">
    <property type="entry name" value="LemA"/>
    <property type="match status" value="1"/>
</dbReference>
<evidence type="ECO:0000256" key="4">
    <source>
        <dbReference type="ARBA" id="ARBA00022989"/>
    </source>
</evidence>
<evidence type="ECO:0000256" key="3">
    <source>
        <dbReference type="ARBA" id="ARBA00022692"/>
    </source>
</evidence>
<gene>
    <name evidence="6" type="ORF">A3H75_00470</name>
</gene>